<organism evidence="2 3">
    <name type="scientific">Rattus norvegicus</name>
    <name type="common">Rat</name>
    <dbReference type="NCBI Taxonomy" id="10116"/>
    <lineage>
        <taxon>Eukaryota</taxon>
        <taxon>Metazoa</taxon>
        <taxon>Chordata</taxon>
        <taxon>Craniata</taxon>
        <taxon>Vertebrata</taxon>
        <taxon>Euteleostomi</taxon>
        <taxon>Mammalia</taxon>
        <taxon>Eutheria</taxon>
        <taxon>Euarchontoglires</taxon>
        <taxon>Glires</taxon>
        <taxon>Rodentia</taxon>
        <taxon>Myomorpha</taxon>
        <taxon>Muroidea</taxon>
        <taxon>Muridae</taxon>
        <taxon>Murinae</taxon>
        <taxon>Rattus</taxon>
    </lineage>
</organism>
<proteinExistence type="predicted"/>
<sequence>MRPGPMFLSPFAHRQLAVPKVTGSQLRTEANSPMWTLPSSSTTLTKGGLELGISP</sequence>
<evidence type="ECO:0000256" key="1">
    <source>
        <dbReference type="SAM" id="MobiDB-lite"/>
    </source>
</evidence>
<dbReference type="EMBL" id="CH473994">
    <property type="protein sequence ID" value="EDL93800.1"/>
    <property type="molecule type" value="Genomic_DNA"/>
</dbReference>
<name>A6JPC5_RAT</name>
<reference evidence="3" key="1">
    <citation type="submission" date="2005-09" db="EMBL/GenBank/DDBJ databases">
        <authorList>
            <person name="Mural R.J."/>
            <person name="Li P.W."/>
            <person name="Adams M.D."/>
            <person name="Amanatides P.G."/>
            <person name="Baden-Tillson H."/>
            <person name="Barnstead M."/>
            <person name="Chin S.H."/>
            <person name="Dew I."/>
            <person name="Evans C.A."/>
            <person name="Ferriera S."/>
            <person name="Flanigan M."/>
            <person name="Fosler C."/>
            <person name="Glodek A."/>
            <person name="Gu Z."/>
            <person name="Holt R.A."/>
            <person name="Jennings D."/>
            <person name="Kraft C.L."/>
            <person name="Lu F."/>
            <person name="Nguyen T."/>
            <person name="Nusskern D.R."/>
            <person name="Pfannkoch C.M."/>
            <person name="Sitter C."/>
            <person name="Sutton G.G."/>
            <person name="Venter J.C."/>
            <person name="Wang Z."/>
            <person name="Woodage T."/>
            <person name="Zheng X.H."/>
            <person name="Zhong F."/>
        </authorList>
    </citation>
    <scope>NUCLEOTIDE SEQUENCE [LARGE SCALE GENOMIC DNA]</scope>
    <source>
        <strain>BN</strain>
        <strain evidence="3">Sprague-Dawley</strain>
    </source>
</reference>
<evidence type="ECO:0000313" key="2">
    <source>
        <dbReference type="EMBL" id="EDL93800.1"/>
    </source>
</evidence>
<feature type="compositionally biased region" description="Polar residues" evidence="1">
    <location>
        <begin position="31"/>
        <end position="45"/>
    </location>
</feature>
<dbReference type="Proteomes" id="UP000234681">
    <property type="component" value="Chromosome 1"/>
</dbReference>
<feature type="region of interest" description="Disordered" evidence="1">
    <location>
        <begin position="31"/>
        <end position="55"/>
    </location>
</feature>
<gene>
    <name evidence="2" type="ORF">rCG_57318</name>
</gene>
<protein>
    <submittedName>
        <fullName evidence="2">RCG57318</fullName>
    </submittedName>
</protein>
<dbReference type="AlphaFoldDB" id="A6JPC5"/>
<evidence type="ECO:0000313" key="3">
    <source>
        <dbReference type="Proteomes" id="UP000234681"/>
    </source>
</evidence>
<accession>A6JPC5</accession>